<evidence type="ECO:0000313" key="3">
    <source>
        <dbReference type="Proteomes" id="UP000298681"/>
    </source>
</evidence>
<evidence type="ECO:0000313" key="2">
    <source>
        <dbReference type="EMBL" id="TKS53999.1"/>
    </source>
</evidence>
<comment type="caution">
    <text evidence="2">The sequence shown here is derived from an EMBL/GenBank/DDBJ whole genome shotgun (WGS) entry which is preliminary data.</text>
</comment>
<dbReference type="Proteomes" id="UP000298681">
    <property type="component" value="Unassembled WGS sequence"/>
</dbReference>
<dbReference type="PROSITE" id="PS51257">
    <property type="entry name" value="PROKAR_LIPOPROTEIN"/>
    <property type="match status" value="1"/>
</dbReference>
<evidence type="ECO:0000256" key="1">
    <source>
        <dbReference type="SAM" id="MobiDB-lite"/>
    </source>
</evidence>
<keyword evidence="3" id="KW-1185">Reference proteome</keyword>
<dbReference type="RefSeq" id="WP_134673382.1">
    <property type="nucleotide sequence ID" value="NZ_CP039383.2"/>
</dbReference>
<dbReference type="OrthoDB" id="9977830at2"/>
<feature type="compositionally biased region" description="Basic and acidic residues" evidence="1">
    <location>
        <begin position="1"/>
        <end position="10"/>
    </location>
</feature>
<sequence>MDRPVAHDDSNAPATAGALSCALPPDAEGAGAPGVPTAGRRRDDVLRRLEELAHGELELLLANRQQPEASPDLLASFIEWDLAVGA</sequence>
<proteinExistence type="predicted"/>
<dbReference type="EMBL" id="SPUH01000001">
    <property type="protein sequence ID" value="TKS53999.1"/>
    <property type="molecule type" value="Genomic_DNA"/>
</dbReference>
<dbReference type="AlphaFoldDB" id="A0A4Z1RIS6"/>
<reference evidence="2 3" key="1">
    <citation type="submission" date="2019-01" db="EMBL/GenBank/DDBJ databases">
        <authorList>
            <person name="Zhang S."/>
        </authorList>
    </citation>
    <scope>NUCLEOTIDE SEQUENCE [LARGE SCALE GENOMIC DNA]</scope>
    <source>
        <strain evidence="2 3">1626</strain>
    </source>
</reference>
<protein>
    <submittedName>
        <fullName evidence="2">Uncharacterized protein</fullName>
    </submittedName>
</protein>
<accession>A0A4Z1RIS6</accession>
<organism evidence="2 3">
    <name type="scientific">Luteimonas yindakuii</name>
    <dbReference type="NCBI Taxonomy" id="2565782"/>
    <lineage>
        <taxon>Bacteria</taxon>
        <taxon>Pseudomonadati</taxon>
        <taxon>Pseudomonadota</taxon>
        <taxon>Gammaproteobacteria</taxon>
        <taxon>Lysobacterales</taxon>
        <taxon>Lysobacteraceae</taxon>
        <taxon>Luteimonas</taxon>
    </lineage>
</organism>
<feature type="region of interest" description="Disordered" evidence="1">
    <location>
        <begin position="1"/>
        <end position="41"/>
    </location>
</feature>
<name>A0A4Z1RIS6_9GAMM</name>
<gene>
    <name evidence="2" type="ORF">E4582_03905</name>
</gene>